<dbReference type="EMBL" id="QYZP01000001">
    <property type="protein sequence ID" value="RJN32460.1"/>
    <property type="molecule type" value="Genomic_DNA"/>
</dbReference>
<protein>
    <submittedName>
        <fullName evidence="2">Uncharacterized protein</fullName>
    </submittedName>
</protein>
<sequence>MSRRILAAIVAVILAAVAAVLVINYVTQADERAMADMSPESVLIVTDSVAEGTPASELQEYVTEDNVPAATVVSNSLTSLEDVAGQVTTAPLYPGEQLVPGRFARPEDLEPDDEVQAPEGYHQITVQLPTTRVIGGHLAAGDTVGFFVSPEEGETQLTLQKVLVTRVQGGVTVIEDEDGAESTEPAEDTLMVTLAAEVEDAKLVAHAAEFHGIWLSLEPEEGPEDETDPVSPEDVLE</sequence>
<feature type="compositionally biased region" description="Acidic residues" evidence="1">
    <location>
        <begin position="218"/>
        <end position="228"/>
    </location>
</feature>
<dbReference type="RefSeq" id="WP_119901506.1">
    <property type="nucleotide sequence ID" value="NZ_QYZP01000001.1"/>
</dbReference>
<reference evidence="2 3" key="1">
    <citation type="submission" date="2018-09" db="EMBL/GenBank/DDBJ databases">
        <title>Nesterenkonia natronophila sp. nov., an alkaliphilic actinobacteriume isolated from a soda lake, and emended description of the genus Nesterenkonia.</title>
        <authorList>
            <person name="Menes R.J."/>
            <person name="Iriarte A."/>
        </authorList>
    </citation>
    <scope>NUCLEOTIDE SEQUENCE [LARGE SCALE GENOMIC DNA]</scope>
    <source>
        <strain evidence="2 3">M8</strain>
    </source>
</reference>
<comment type="caution">
    <text evidence="2">The sequence shown here is derived from an EMBL/GenBank/DDBJ whole genome shotgun (WGS) entry which is preliminary data.</text>
</comment>
<dbReference type="CDD" id="cd11614">
    <property type="entry name" value="SAF_CpaB_FlgA_like"/>
    <property type="match status" value="1"/>
</dbReference>
<keyword evidence="3" id="KW-1185">Reference proteome</keyword>
<accession>A0A3A4F7I9</accession>
<evidence type="ECO:0000313" key="3">
    <source>
        <dbReference type="Proteomes" id="UP000266615"/>
    </source>
</evidence>
<feature type="region of interest" description="Disordered" evidence="1">
    <location>
        <begin position="215"/>
        <end position="237"/>
    </location>
</feature>
<organism evidence="2 3">
    <name type="scientific">Nesterenkonia natronophila</name>
    <dbReference type="NCBI Taxonomy" id="2174932"/>
    <lineage>
        <taxon>Bacteria</taxon>
        <taxon>Bacillati</taxon>
        <taxon>Actinomycetota</taxon>
        <taxon>Actinomycetes</taxon>
        <taxon>Micrococcales</taxon>
        <taxon>Micrococcaceae</taxon>
        <taxon>Nesterenkonia</taxon>
    </lineage>
</organism>
<gene>
    <name evidence="2" type="ORF">D3250_00995</name>
</gene>
<name>A0A3A4F7I9_9MICC</name>
<evidence type="ECO:0000256" key="1">
    <source>
        <dbReference type="SAM" id="MobiDB-lite"/>
    </source>
</evidence>
<dbReference type="Proteomes" id="UP000266615">
    <property type="component" value="Unassembled WGS sequence"/>
</dbReference>
<dbReference type="AlphaFoldDB" id="A0A3A4F7I9"/>
<dbReference type="OrthoDB" id="5182178at2"/>
<proteinExistence type="predicted"/>
<evidence type="ECO:0000313" key="2">
    <source>
        <dbReference type="EMBL" id="RJN32460.1"/>
    </source>
</evidence>